<name>A0ABQ5CUM9_9ASTR</name>
<feature type="region of interest" description="Disordered" evidence="1">
    <location>
        <begin position="25"/>
        <end position="48"/>
    </location>
</feature>
<dbReference type="EMBL" id="BQNB010014559">
    <property type="protein sequence ID" value="GJT29638.1"/>
    <property type="molecule type" value="Genomic_DNA"/>
</dbReference>
<reference evidence="2" key="1">
    <citation type="journal article" date="2022" name="Int. J. Mol. Sci.">
        <title>Draft Genome of Tanacetum Coccineum: Genomic Comparison of Closely Related Tanacetum-Family Plants.</title>
        <authorList>
            <person name="Yamashiro T."/>
            <person name="Shiraishi A."/>
            <person name="Nakayama K."/>
            <person name="Satake H."/>
        </authorList>
    </citation>
    <scope>NUCLEOTIDE SEQUENCE</scope>
</reference>
<dbReference type="PANTHER" id="PTHR31579">
    <property type="entry name" value="OS03G0796600 PROTEIN"/>
    <property type="match status" value="1"/>
</dbReference>
<feature type="region of interest" description="Disordered" evidence="1">
    <location>
        <begin position="1"/>
        <end position="20"/>
    </location>
</feature>
<organism evidence="2 3">
    <name type="scientific">Tanacetum coccineum</name>
    <dbReference type="NCBI Taxonomy" id="301880"/>
    <lineage>
        <taxon>Eukaryota</taxon>
        <taxon>Viridiplantae</taxon>
        <taxon>Streptophyta</taxon>
        <taxon>Embryophyta</taxon>
        <taxon>Tracheophyta</taxon>
        <taxon>Spermatophyta</taxon>
        <taxon>Magnoliopsida</taxon>
        <taxon>eudicotyledons</taxon>
        <taxon>Gunneridae</taxon>
        <taxon>Pentapetalae</taxon>
        <taxon>asterids</taxon>
        <taxon>campanulids</taxon>
        <taxon>Asterales</taxon>
        <taxon>Asteraceae</taxon>
        <taxon>Asteroideae</taxon>
        <taxon>Anthemideae</taxon>
        <taxon>Anthemidinae</taxon>
        <taxon>Tanacetum</taxon>
    </lineage>
</organism>
<evidence type="ECO:0000313" key="2">
    <source>
        <dbReference type="EMBL" id="GJT29638.1"/>
    </source>
</evidence>
<reference evidence="2" key="2">
    <citation type="submission" date="2022-01" db="EMBL/GenBank/DDBJ databases">
        <authorList>
            <person name="Yamashiro T."/>
            <person name="Shiraishi A."/>
            <person name="Satake H."/>
            <person name="Nakayama K."/>
        </authorList>
    </citation>
    <scope>NUCLEOTIDE SEQUENCE</scope>
</reference>
<sequence>MAMRSKRVTDPLTEQAKDRIVGRDKMEIVYTSSGSEHSDQIDDSSSFSSSSSCQSLSYLIHCFNEFDDDQEDQQEDVITNDQDSDSSDSERIEAKVDEIVATLRNVNVDRFRNVLYANVAKAMQYFECVEHNLNTQILNRNVMLYLQKIGYNAAICKTKWPSCGGLAAGNYEFIDVVRSDTRYFIDLNFSGEFEIARETNEFHRLFTKLPNVFVGKSVELKVIVKLMSDEIKRSLKTRGLVLPPWRKNRFMQNKWFGPYRRTTNYSSINGASGFSVPVNGMTSNVTCSMIGFSVVDNAPLLHAATRTR</sequence>
<gene>
    <name evidence="2" type="ORF">Tco_0909913</name>
</gene>
<feature type="region of interest" description="Disordered" evidence="1">
    <location>
        <begin position="71"/>
        <end position="91"/>
    </location>
</feature>
<evidence type="ECO:0000256" key="1">
    <source>
        <dbReference type="SAM" id="MobiDB-lite"/>
    </source>
</evidence>
<protein>
    <submittedName>
        <fullName evidence="2">Uncharacterized protein</fullName>
    </submittedName>
</protein>
<dbReference type="Proteomes" id="UP001151760">
    <property type="component" value="Unassembled WGS sequence"/>
</dbReference>
<comment type="caution">
    <text evidence="2">The sequence shown here is derived from an EMBL/GenBank/DDBJ whole genome shotgun (WGS) entry which is preliminary data.</text>
</comment>
<dbReference type="Pfam" id="PF04720">
    <property type="entry name" value="PDDEXK_6"/>
    <property type="match status" value="1"/>
</dbReference>
<dbReference type="PANTHER" id="PTHR31579:SF84">
    <property type="entry name" value="F21O3.6 PROTEIN"/>
    <property type="match status" value="1"/>
</dbReference>
<evidence type="ECO:0000313" key="3">
    <source>
        <dbReference type="Proteomes" id="UP001151760"/>
    </source>
</evidence>
<accession>A0ABQ5CUM9</accession>
<keyword evidence="3" id="KW-1185">Reference proteome</keyword>
<dbReference type="InterPro" id="IPR006502">
    <property type="entry name" value="PDDEXK-like"/>
</dbReference>
<dbReference type="NCBIfam" id="TIGR01615">
    <property type="entry name" value="A_thal_3542"/>
    <property type="match status" value="1"/>
</dbReference>
<proteinExistence type="predicted"/>